<dbReference type="PROSITE" id="PS00018">
    <property type="entry name" value="EF_HAND_1"/>
    <property type="match status" value="4"/>
</dbReference>
<dbReference type="STRING" id="147828.A0A4S2JN84"/>
<dbReference type="Gene3D" id="1.10.238.10">
    <property type="entry name" value="EF-hand"/>
    <property type="match status" value="2"/>
</dbReference>
<keyword evidence="2" id="KW-0106">Calcium</keyword>
<evidence type="ECO:0000313" key="4">
    <source>
        <dbReference type="EMBL" id="TGZ37413.1"/>
    </source>
</evidence>
<dbReference type="AlphaFoldDB" id="A0A4S2JN84"/>
<dbReference type="GO" id="GO:0005509">
    <property type="term" value="F:calcium ion binding"/>
    <property type="evidence" value="ECO:0007669"/>
    <property type="project" value="InterPro"/>
</dbReference>
<gene>
    <name evidence="4" type="ORF">CRM22_011339</name>
</gene>
<accession>A0A4S2JN84</accession>
<feature type="domain" description="EF-hand" evidence="3">
    <location>
        <begin position="44"/>
        <end position="79"/>
    </location>
</feature>
<protein>
    <recommendedName>
        <fullName evidence="3">EF-hand domain-containing protein</fullName>
    </recommendedName>
</protein>
<dbReference type="PROSITE" id="PS50222">
    <property type="entry name" value="EF_HAND_2"/>
    <property type="match status" value="4"/>
</dbReference>
<feature type="domain" description="EF-hand" evidence="3">
    <location>
        <begin position="81"/>
        <end position="116"/>
    </location>
</feature>
<dbReference type="SUPFAM" id="SSF47473">
    <property type="entry name" value="EF-hand"/>
    <property type="match status" value="1"/>
</dbReference>
<dbReference type="OrthoDB" id="26525at2759"/>
<evidence type="ECO:0000259" key="3">
    <source>
        <dbReference type="PROSITE" id="PS50222"/>
    </source>
</evidence>
<dbReference type="SMART" id="SM00054">
    <property type="entry name" value="EFh"/>
    <property type="match status" value="4"/>
</dbReference>
<feature type="domain" description="EF-hand" evidence="3">
    <location>
        <begin position="8"/>
        <end position="43"/>
    </location>
</feature>
<dbReference type="EMBL" id="SJOL01013013">
    <property type="protein sequence ID" value="TGZ37413.1"/>
    <property type="molecule type" value="Genomic_DNA"/>
</dbReference>
<keyword evidence="1" id="KW-0677">Repeat</keyword>
<dbReference type="FunFam" id="1.10.238.10:FF:000001">
    <property type="entry name" value="Calmodulin 1"/>
    <property type="match status" value="1"/>
</dbReference>
<comment type="caution">
    <text evidence="4">The sequence shown here is derived from an EMBL/GenBank/DDBJ whole genome shotgun (WGS) entry which is preliminary data.</text>
</comment>
<reference evidence="4 5" key="1">
    <citation type="journal article" date="2019" name="BMC Genomics">
        <title>New insights from Opisthorchis felineus genome: update on genomics of the epidemiologically important liver flukes.</title>
        <authorList>
            <person name="Ershov N.I."/>
            <person name="Mordvinov V.A."/>
            <person name="Prokhortchouk E.B."/>
            <person name="Pakharukova M.Y."/>
            <person name="Gunbin K.V."/>
            <person name="Ustyantsev K."/>
            <person name="Genaev M.A."/>
            <person name="Blinov A.G."/>
            <person name="Mazur A."/>
            <person name="Boulygina E."/>
            <person name="Tsygankova S."/>
            <person name="Khrameeva E."/>
            <person name="Chekanov N."/>
            <person name="Fan G."/>
            <person name="Xiao A."/>
            <person name="Zhang H."/>
            <person name="Xu X."/>
            <person name="Yang H."/>
            <person name="Solovyev V."/>
            <person name="Lee S.M."/>
            <person name="Liu X."/>
            <person name="Afonnikov D.A."/>
            <person name="Skryabin K.G."/>
        </authorList>
    </citation>
    <scope>NUCLEOTIDE SEQUENCE [LARGE SCALE GENOMIC DNA]</scope>
    <source>
        <strain evidence="4">AK-0245</strain>
        <tissue evidence="4">Whole organism</tissue>
    </source>
</reference>
<dbReference type="InterPro" id="IPR002048">
    <property type="entry name" value="EF_hand_dom"/>
</dbReference>
<dbReference type="InterPro" id="IPR018247">
    <property type="entry name" value="EF_Hand_1_Ca_BS"/>
</dbReference>
<evidence type="ECO:0000256" key="2">
    <source>
        <dbReference type="ARBA" id="ARBA00022837"/>
    </source>
</evidence>
<keyword evidence="5" id="KW-1185">Reference proteome</keyword>
<name>A0A4S2JN84_OPIFE</name>
<evidence type="ECO:0000313" key="5">
    <source>
        <dbReference type="Proteomes" id="UP000308267"/>
    </source>
</evidence>
<dbReference type="InterPro" id="IPR050230">
    <property type="entry name" value="CALM/Myosin/TropC-like"/>
</dbReference>
<dbReference type="PANTHER" id="PTHR23048">
    <property type="entry name" value="MYOSIN LIGHT CHAIN 1, 3"/>
    <property type="match status" value="1"/>
</dbReference>
<feature type="domain" description="EF-hand" evidence="3">
    <location>
        <begin position="117"/>
        <end position="151"/>
    </location>
</feature>
<sequence length="151" mass="17222">MVDTLSKSELEELQGAFTAYDKDGNGSIDVSELEEALSRVGRRPTRFETANIMRRFDSDGDGRINFPEFIVMVMKKKKFASVEADLRRAFNYFDKNGDGFISQDELRSVIRLFGNKLKNLDAEAIMNEADENGDGLLNYEEFLTLMGECYF</sequence>
<dbReference type="InterPro" id="IPR011992">
    <property type="entry name" value="EF-hand-dom_pair"/>
</dbReference>
<dbReference type="GO" id="GO:0016460">
    <property type="term" value="C:myosin II complex"/>
    <property type="evidence" value="ECO:0007669"/>
    <property type="project" value="TreeGrafter"/>
</dbReference>
<dbReference type="PRINTS" id="PR00450">
    <property type="entry name" value="RECOVERIN"/>
</dbReference>
<dbReference type="Pfam" id="PF13499">
    <property type="entry name" value="EF-hand_7"/>
    <property type="match status" value="2"/>
</dbReference>
<dbReference type="PANTHER" id="PTHR23048:SF0">
    <property type="entry name" value="CALMODULIN LIKE 3"/>
    <property type="match status" value="1"/>
</dbReference>
<dbReference type="Proteomes" id="UP000308267">
    <property type="component" value="Unassembled WGS sequence"/>
</dbReference>
<evidence type="ECO:0000256" key="1">
    <source>
        <dbReference type="ARBA" id="ARBA00022737"/>
    </source>
</evidence>
<proteinExistence type="predicted"/>
<organism evidence="4 5">
    <name type="scientific">Opisthorchis felineus</name>
    <dbReference type="NCBI Taxonomy" id="147828"/>
    <lineage>
        <taxon>Eukaryota</taxon>
        <taxon>Metazoa</taxon>
        <taxon>Spiralia</taxon>
        <taxon>Lophotrochozoa</taxon>
        <taxon>Platyhelminthes</taxon>
        <taxon>Trematoda</taxon>
        <taxon>Digenea</taxon>
        <taxon>Opisthorchiida</taxon>
        <taxon>Opisthorchiata</taxon>
        <taxon>Opisthorchiidae</taxon>
        <taxon>Opisthorchis</taxon>
    </lineage>
</organism>